<dbReference type="AlphaFoldDB" id="A0A699YU64"/>
<reference evidence="2 3" key="1">
    <citation type="submission" date="2020-02" db="EMBL/GenBank/DDBJ databases">
        <title>Draft genome sequence of Haematococcus lacustris strain NIES-144.</title>
        <authorList>
            <person name="Morimoto D."/>
            <person name="Nakagawa S."/>
            <person name="Yoshida T."/>
            <person name="Sawayama S."/>
        </authorList>
    </citation>
    <scope>NUCLEOTIDE SEQUENCE [LARGE SCALE GENOMIC DNA]</scope>
    <source>
        <strain evidence="2 3">NIES-144</strain>
    </source>
</reference>
<dbReference type="PANTHER" id="PTHR10026">
    <property type="entry name" value="CYCLIN"/>
    <property type="match status" value="1"/>
</dbReference>
<dbReference type="EMBL" id="BLLF01000641">
    <property type="protein sequence ID" value="GFH13693.1"/>
    <property type="molecule type" value="Genomic_DNA"/>
</dbReference>
<feature type="transmembrane region" description="Helical" evidence="1">
    <location>
        <begin position="62"/>
        <end position="79"/>
    </location>
</feature>
<dbReference type="InterPro" id="IPR036915">
    <property type="entry name" value="Cyclin-like_sf"/>
</dbReference>
<comment type="caution">
    <text evidence="2">The sequence shown here is derived from an EMBL/GenBank/DDBJ whole genome shotgun (WGS) entry which is preliminary data.</text>
</comment>
<dbReference type="GO" id="GO:0006357">
    <property type="term" value="P:regulation of transcription by RNA polymerase II"/>
    <property type="evidence" value="ECO:0007669"/>
    <property type="project" value="InterPro"/>
</dbReference>
<organism evidence="2 3">
    <name type="scientific">Haematococcus lacustris</name>
    <name type="common">Green alga</name>
    <name type="synonym">Haematococcus pluvialis</name>
    <dbReference type="NCBI Taxonomy" id="44745"/>
    <lineage>
        <taxon>Eukaryota</taxon>
        <taxon>Viridiplantae</taxon>
        <taxon>Chlorophyta</taxon>
        <taxon>core chlorophytes</taxon>
        <taxon>Chlorophyceae</taxon>
        <taxon>CS clade</taxon>
        <taxon>Chlamydomonadales</taxon>
        <taxon>Haematococcaceae</taxon>
        <taxon>Haematococcus</taxon>
    </lineage>
</organism>
<keyword evidence="1" id="KW-1133">Transmembrane helix</keyword>
<dbReference type="InterPro" id="IPR043198">
    <property type="entry name" value="Cyclin/Ssn8"/>
</dbReference>
<evidence type="ECO:0000256" key="1">
    <source>
        <dbReference type="SAM" id="Phobius"/>
    </source>
</evidence>
<gene>
    <name evidence="2" type="ORF">HaLaN_09627</name>
</gene>
<protein>
    <submittedName>
        <fullName evidence="2">Cyclin N-terminal domain-containing protein</fullName>
    </submittedName>
</protein>
<keyword evidence="3" id="KW-1185">Reference proteome</keyword>
<dbReference type="GO" id="GO:0016538">
    <property type="term" value="F:cyclin-dependent protein serine/threonine kinase regulator activity"/>
    <property type="evidence" value="ECO:0007669"/>
    <property type="project" value="InterPro"/>
</dbReference>
<evidence type="ECO:0000313" key="3">
    <source>
        <dbReference type="Proteomes" id="UP000485058"/>
    </source>
</evidence>
<sequence length="94" mass="11311">MHVEQEQGYECIRRQSRWEYKTKEELERDSPSRKCGLSPEKEARWTREMVFMLQKAGMQLRIPQWGIAIAATLCHRFYARKSMKKNDRFVSCPK</sequence>
<name>A0A699YU64_HAELA</name>
<dbReference type="SUPFAM" id="SSF47954">
    <property type="entry name" value="Cyclin-like"/>
    <property type="match status" value="1"/>
</dbReference>
<dbReference type="Proteomes" id="UP000485058">
    <property type="component" value="Unassembled WGS sequence"/>
</dbReference>
<accession>A0A699YU64</accession>
<evidence type="ECO:0000313" key="2">
    <source>
        <dbReference type="EMBL" id="GFH13693.1"/>
    </source>
</evidence>
<keyword evidence="1" id="KW-0812">Transmembrane</keyword>
<keyword evidence="1" id="KW-0472">Membrane</keyword>
<dbReference type="Gene3D" id="1.10.472.10">
    <property type="entry name" value="Cyclin-like"/>
    <property type="match status" value="1"/>
</dbReference>
<proteinExistence type="predicted"/>